<organism evidence="2 3">
    <name type="scientific">Allonocardiopsis opalescens</name>
    <dbReference type="NCBI Taxonomy" id="1144618"/>
    <lineage>
        <taxon>Bacteria</taxon>
        <taxon>Bacillati</taxon>
        <taxon>Actinomycetota</taxon>
        <taxon>Actinomycetes</taxon>
        <taxon>Streptosporangiales</taxon>
        <taxon>Allonocardiopsis</taxon>
    </lineage>
</organism>
<gene>
    <name evidence="2" type="ORF">CLV72_101216</name>
</gene>
<name>A0A2T0QCQ0_9ACTN</name>
<dbReference type="InterPro" id="IPR001932">
    <property type="entry name" value="PPM-type_phosphatase-like_dom"/>
</dbReference>
<evidence type="ECO:0000313" key="3">
    <source>
        <dbReference type="Proteomes" id="UP000237846"/>
    </source>
</evidence>
<accession>A0A2T0QCQ0</accession>
<dbReference type="Proteomes" id="UP000237846">
    <property type="component" value="Unassembled WGS sequence"/>
</dbReference>
<evidence type="ECO:0000259" key="1">
    <source>
        <dbReference type="Pfam" id="PF13672"/>
    </source>
</evidence>
<protein>
    <submittedName>
        <fullName evidence="2">Protein phosphatase 2C-like protein</fullName>
    </submittedName>
</protein>
<dbReference type="Pfam" id="PF13672">
    <property type="entry name" value="PP2C_2"/>
    <property type="match status" value="1"/>
</dbReference>
<dbReference type="AlphaFoldDB" id="A0A2T0QCQ0"/>
<dbReference type="Gene3D" id="3.60.40.10">
    <property type="entry name" value="PPM-type phosphatase domain"/>
    <property type="match status" value="1"/>
</dbReference>
<reference evidence="2 3" key="1">
    <citation type="submission" date="2018-03" db="EMBL/GenBank/DDBJ databases">
        <title>Genomic Encyclopedia of Archaeal and Bacterial Type Strains, Phase II (KMG-II): from individual species to whole genera.</title>
        <authorList>
            <person name="Goeker M."/>
        </authorList>
    </citation>
    <scope>NUCLEOTIDE SEQUENCE [LARGE SCALE GENOMIC DNA]</scope>
    <source>
        <strain evidence="2 3">DSM 45601</strain>
    </source>
</reference>
<dbReference type="EMBL" id="PVZC01000001">
    <property type="protein sequence ID" value="PRY01633.1"/>
    <property type="molecule type" value="Genomic_DNA"/>
</dbReference>
<comment type="caution">
    <text evidence="2">The sequence shown here is derived from an EMBL/GenBank/DDBJ whole genome shotgun (WGS) entry which is preliminary data.</text>
</comment>
<dbReference type="RefSeq" id="WP_106237675.1">
    <property type="nucleotide sequence ID" value="NZ_PVZC01000001.1"/>
</dbReference>
<feature type="domain" description="PPM-type phosphatase" evidence="1">
    <location>
        <begin position="16"/>
        <end position="157"/>
    </location>
</feature>
<keyword evidence="3" id="KW-1185">Reference proteome</keyword>
<dbReference type="InterPro" id="IPR036457">
    <property type="entry name" value="PPM-type-like_dom_sf"/>
</dbReference>
<sequence>MRVSLVCEPGDPARPNEDFAAASHQVALVLDGAGLPPELDTGCVHGVAWYVGALGPRLLARASDPALSLAGALRAAIAEVATLHAGSCDLSRPATPSATAAVLRERGGTVDYLVLCDSVVLLEHTDGAVAAVTDDRLERIAARVRAAAAQYPPGSPEHTGARAEGGRELLRLRNAEDGFWVAAARPEAADRAVTGSLPAGALRRATLLTDGAGRLHEWGLLSWTGVQAAVARSGPAALVAAVRAAEAADADRTRHPRGKRCDDATVAACEL</sequence>
<dbReference type="OrthoDB" id="3190646at2"/>
<proteinExistence type="predicted"/>
<evidence type="ECO:0000313" key="2">
    <source>
        <dbReference type="EMBL" id="PRY01633.1"/>
    </source>
</evidence>